<accession>A0A923ME28</accession>
<dbReference type="InterPro" id="IPR042100">
    <property type="entry name" value="Bug_dom1"/>
</dbReference>
<dbReference type="CDD" id="cd13578">
    <property type="entry name" value="PBP2_Bug27"/>
    <property type="match status" value="1"/>
</dbReference>
<evidence type="ECO:0000256" key="1">
    <source>
        <dbReference type="ARBA" id="ARBA00006987"/>
    </source>
</evidence>
<feature type="signal peptide" evidence="2">
    <location>
        <begin position="1"/>
        <end position="25"/>
    </location>
</feature>
<dbReference type="Proteomes" id="UP000596827">
    <property type="component" value="Unassembled WGS sequence"/>
</dbReference>
<name>A0A923ME28_9BURK</name>
<evidence type="ECO:0000256" key="2">
    <source>
        <dbReference type="SAM" id="SignalP"/>
    </source>
</evidence>
<dbReference type="SUPFAM" id="SSF53850">
    <property type="entry name" value="Periplasmic binding protein-like II"/>
    <property type="match status" value="1"/>
</dbReference>
<evidence type="ECO:0000313" key="3">
    <source>
        <dbReference type="EMBL" id="MBC5767312.1"/>
    </source>
</evidence>
<feature type="chain" id="PRO_5037710812" evidence="2">
    <location>
        <begin position="26"/>
        <end position="324"/>
    </location>
</feature>
<dbReference type="PANTHER" id="PTHR42928:SF5">
    <property type="entry name" value="BLR1237 PROTEIN"/>
    <property type="match status" value="1"/>
</dbReference>
<dbReference type="PROSITE" id="PS51318">
    <property type="entry name" value="TAT"/>
    <property type="match status" value="1"/>
</dbReference>
<gene>
    <name evidence="3" type="ORF">H8R02_22785</name>
</gene>
<dbReference type="Gene3D" id="3.40.190.150">
    <property type="entry name" value="Bordetella uptake gene, domain 1"/>
    <property type="match status" value="1"/>
</dbReference>
<protein>
    <submittedName>
        <fullName evidence="3">Tripartite tricarboxylate transporter substrate binding protein</fullName>
    </submittedName>
</protein>
<organism evidence="3 4">
    <name type="scientific">Ramlibacter albus</name>
    <dbReference type="NCBI Taxonomy" id="2079448"/>
    <lineage>
        <taxon>Bacteria</taxon>
        <taxon>Pseudomonadati</taxon>
        <taxon>Pseudomonadota</taxon>
        <taxon>Betaproteobacteria</taxon>
        <taxon>Burkholderiales</taxon>
        <taxon>Comamonadaceae</taxon>
        <taxon>Ramlibacter</taxon>
    </lineage>
</organism>
<proteinExistence type="inferred from homology"/>
<keyword evidence="2" id="KW-0732">Signal</keyword>
<dbReference type="Pfam" id="PF03401">
    <property type="entry name" value="TctC"/>
    <property type="match status" value="1"/>
</dbReference>
<reference evidence="3" key="1">
    <citation type="submission" date="2020-08" db="EMBL/GenBank/DDBJ databases">
        <title>Ramlibacter sp. GTP1 16S ribosomal RNA gene genome sequencing and assembly.</title>
        <authorList>
            <person name="Kang M."/>
        </authorList>
    </citation>
    <scope>NUCLEOTIDE SEQUENCE</scope>
    <source>
        <strain evidence="3">GTP1</strain>
    </source>
</reference>
<dbReference type="EMBL" id="JACORU010000010">
    <property type="protein sequence ID" value="MBC5767312.1"/>
    <property type="molecule type" value="Genomic_DNA"/>
</dbReference>
<dbReference type="PANTHER" id="PTHR42928">
    <property type="entry name" value="TRICARBOXYLATE-BINDING PROTEIN"/>
    <property type="match status" value="1"/>
</dbReference>
<dbReference type="Gene3D" id="3.40.190.10">
    <property type="entry name" value="Periplasmic binding protein-like II"/>
    <property type="match status" value="1"/>
</dbReference>
<dbReference type="InterPro" id="IPR005064">
    <property type="entry name" value="BUG"/>
</dbReference>
<comment type="caution">
    <text evidence="3">The sequence shown here is derived from an EMBL/GenBank/DDBJ whole genome shotgun (WGS) entry which is preliminary data.</text>
</comment>
<sequence length="324" mass="34103">MLNKRRNLVLAAGTLALAAALPAFAQEPFPSRPIRVVVPYAAGGTTDQLARAIQKPMSDFLGQPIIIDNKPGAGGTIGTDIVAKATPDGYTIVFGNSGPNAIVGLMRKTPYDMLKDLRPISTVAICPMILTVPADSPAKTLKEFVQLAKQKSGEWNFGSVGNGSLSHLTGEYLNTLLGTKLVHVPYAGGAPMMTAFAGGQLQMAFVTGLDGAAMVGSGKVRYLAVGTPERTPVVPGLPAMGEEVPGFNTVAWFGILAPAGIPDVVANKLHAAVVHALAQPDIKKMFTERNVDPRPSTPKQLEDMIKGEMNQWGQVIKKQNITAG</sequence>
<dbReference type="AlphaFoldDB" id="A0A923ME28"/>
<dbReference type="RefSeq" id="WP_187083799.1">
    <property type="nucleotide sequence ID" value="NZ_JACORU010000010.1"/>
</dbReference>
<keyword evidence="4" id="KW-1185">Reference proteome</keyword>
<dbReference type="InterPro" id="IPR006311">
    <property type="entry name" value="TAT_signal"/>
</dbReference>
<evidence type="ECO:0000313" key="4">
    <source>
        <dbReference type="Proteomes" id="UP000596827"/>
    </source>
</evidence>
<dbReference type="PIRSF" id="PIRSF017082">
    <property type="entry name" value="YflP"/>
    <property type="match status" value="1"/>
</dbReference>
<comment type="similarity">
    <text evidence="1">Belongs to the UPF0065 (bug) family.</text>
</comment>